<dbReference type="Gene3D" id="1.10.3540.10">
    <property type="entry name" value="uncharacterized protein from magnetospirillum magneticum domain"/>
    <property type="match status" value="1"/>
</dbReference>
<dbReference type="InterPro" id="IPR014948">
    <property type="entry name" value="BrxA"/>
</dbReference>
<dbReference type="Pfam" id="PF08849">
    <property type="entry name" value="BrxA"/>
    <property type="match status" value="1"/>
</dbReference>
<keyword evidence="2" id="KW-1185">Reference proteome</keyword>
<protein>
    <submittedName>
        <fullName evidence="1">Membrane protein</fullName>
    </submittedName>
</protein>
<dbReference type="Proteomes" id="UP000019140">
    <property type="component" value="Unassembled WGS sequence"/>
</dbReference>
<reference evidence="1 2" key="1">
    <citation type="journal article" date="2014" name="Nature">
        <title>An environmental bacterial taxon with a large and distinct metabolic repertoire.</title>
        <authorList>
            <person name="Wilson M.C."/>
            <person name="Mori T."/>
            <person name="Ruckert C."/>
            <person name="Uria A.R."/>
            <person name="Helf M.J."/>
            <person name="Takada K."/>
            <person name="Gernert C."/>
            <person name="Steffens U.A."/>
            <person name="Heycke N."/>
            <person name="Schmitt S."/>
            <person name="Rinke C."/>
            <person name="Helfrich E.J."/>
            <person name="Brachmann A.O."/>
            <person name="Gurgui C."/>
            <person name="Wakimoto T."/>
            <person name="Kracht M."/>
            <person name="Crusemann M."/>
            <person name="Hentschel U."/>
            <person name="Abe I."/>
            <person name="Matsunaga S."/>
            <person name="Kalinowski J."/>
            <person name="Takeyama H."/>
            <person name="Piel J."/>
        </authorList>
    </citation>
    <scope>NUCLEOTIDE SEQUENCE [LARGE SCALE GENOMIC DNA]</scope>
    <source>
        <strain evidence="2">TSY2</strain>
    </source>
</reference>
<evidence type="ECO:0000313" key="1">
    <source>
        <dbReference type="EMBL" id="ETX04774.1"/>
    </source>
</evidence>
<organism evidence="1 2">
    <name type="scientific">Candidatus Entotheonella gemina</name>
    <dbReference type="NCBI Taxonomy" id="1429439"/>
    <lineage>
        <taxon>Bacteria</taxon>
        <taxon>Pseudomonadati</taxon>
        <taxon>Nitrospinota/Tectimicrobiota group</taxon>
        <taxon>Candidatus Tectimicrobiota</taxon>
        <taxon>Candidatus Entotheonellia</taxon>
        <taxon>Candidatus Entotheonellales</taxon>
        <taxon>Candidatus Entotheonellaceae</taxon>
        <taxon>Candidatus Entotheonella</taxon>
    </lineage>
</organism>
<sequence>MTEDSGLYTSQLGAGLGLVEETGILLEIWRPGMDAASLYQAALNSGGFPNISARRLKNMVVECFAPRYLVDAGAPAQHLKKLGSALTSSELAQLLLLYTCRANRILADFIRQSYWDRYMAGHDTMSNQDARAFVKQALHDGKTRKCWSDNMVKRVSSYLTGCCADYGLLEKGRKSSRKMLPFRLENKVAAYLAYDLHFAGLGDNRVIGHEDWALFGLDRSDARNELKRLSLKGYMIIQAAGDVSRISWHYPTMEALTDVIAQS</sequence>
<name>W4M388_9BACT</name>
<dbReference type="EMBL" id="AZHX01001126">
    <property type="protein sequence ID" value="ETX04774.1"/>
    <property type="molecule type" value="Genomic_DNA"/>
</dbReference>
<dbReference type="HOGENOM" id="CLU_091373_0_0_7"/>
<dbReference type="InterPro" id="IPR023137">
    <property type="entry name" value="BrxA_sf"/>
</dbReference>
<accession>W4M388</accession>
<dbReference type="AlphaFoldDB" id="W4M388"/>
<dbReference type="PATRIC" id="fig|1429439.4.peg.4552"/>
<evidence type="ECO:0000313" key="2">
    <source>
        <dbReference type="Proteomes" id="UP000019140"/>
    </source>
</evidence>
<gene>
    <name evidence="1" type="ORF">ETSY2_26870</name>
</gene>
<comment type="caution">
    <text evidence="1">The sequence shown here is derived from an EMBL/GenBank/DDBJ whole genome shotgun (WGS) entry which is preliminary data.</text>
</comment>
<proteinExistence type="predicted"/>